<sequence length="91" mass="10569">MKPTHAFFLVFLLISIVNLNYARKVPEDYWKVVMKDQPIPEAIKNLFVEEDEEAAASANKKNHFVSDFDTRAVAVIYRSHGDINKKMNMLR</sequence>
<dbReference type="PANTHER" id="PTHR33731:SF17">
    <property type="entry name" value="ORGAN-SPECIFIC PROTEIN P4-LIKE"/>
    <property type="match status" value="1"/>
</dbReference>
<dbReference type="AlphaFoldDB" id="A0A2C9U7G9"/>
<evidence type="ECO:0000313" key="3">
    <source>
        <dbReference type="Proteomes" id="UP000091857"/>
    </source>
</evidence>
<accession>A0A2C9U7G9</accession>
<organism evidence="2 3">
    <name type="scientific">Manihot esculenta</name>
    <name type="common">Cassava</name>
    <name type="synonym">Jatropha manihot</name>
    <dbReference type="NCBI Taxonomy" id="3983"/>
    <lineage>
        <taxon>Eukaryota</taxon>
        <taxon>Viridiplantae</taxon>
        <taxon>Streptophyta</taxon>
        <taxon>Embryophyta</taxon>
        <taxon>Tracheophyta</taxon>
        <taxon>Spermatophyta</taxon>
        <taxon>Magnoliopsida</taxon>
        <taxon>eudicotyledons</taxon>
        <taxon>Gunneridae</taxon>
        <taxon>Pentapetalae</taxon>
        <taxon>rosids</taxon>
        <taxon>fabids</taxon>
        <taxon>Malpighiales</taxon>
        <taxon>Euphorbiaceae</taxon>
        <taxon>Crotonoideae</taxon>
        <taxon>Manihoteae</taxon>
        <taxon>Manihot</taxon>
    </lineage>
</organism>
<dbReference type="STRING" id="3983.A0A2C9U7G9"/>
<dbReference type="InterPro" id="IPR024489">
    <property type="entry name" value="Organ_specific_prot"/>
</dbReference>
<evidence type="ECO:0000313" key="2">
    <source>
        <dbReference type="EMBL" id="OAY25504.1"/>
    </source>
</evidence>
<gene>
    <name evidence="2" type="ORF">MANES_17G100100v8</name>
</gene>
<dbReference type="Proteomes" id="UP000091857">
    <property type="component" value="Chromosome 17"/>
</dbReference>
<keyword evidence="3" id="KW-1185">Reference proteome</keyword>
<dbReference type="Gramene" id="Manes.17G100100.1.v8.1">
    <property type="protein sequence ID" value="Manes.17G100100.1.v8.1.CDS"/>
    <property type="gene ID" value="Manes.17G100100.v8.1"/>
</dbReference>
<proteinExistence type="predicted"/>
<keyword evidence="1" id="KW-0732">Signal</keyword>
<protein>
    <recommendedName>
        <fullName evidence="4">Organ specific protein</fullName>
    </recommendedName>
</protein>
<evidence type="ECO:0008006" key="4">
    <source>
        <dbReference type="Google" id="ProtNLM"/>
    </source>
</evidence>
<dbReference type="OrthoDB" id="1734141at2759"/>
<dbReference type="OMA" id="ANFGCAR"/>
<dbReference type="EMBL" id="CM004403">
    <property type="protein sequence ID" value="OAY25504.1"/>
    <property type="molecule type" value="Genomic_DNA"/>
</dbReference>
<reference evidence="3" key="1">
    <citation type="journal article" date="2016" name="Nat. Biotechnol.">
        <title>Sequencing wild and cultivated cassava and related species reveals extensive interspecific hybridization and genetic diversity.</title>
        <authorList>
            <person name="Bredeson J.V."/>
            <person name="Lyons J.B."/>
            <person name="Prochnik S.E."/>
            <person name="Wu G.A."/>
            <person name="Ha C.M."/>
            <person name="Edsinger-Gonzales E."/>
            <person name="Grimwood J."/>
            <person name="Schmutz J."/>
            <person name="Rabbi I.Y."/>
            <person name="Egesi C."/>
            <person name="Nauluvula P."/>
            <person name="Lebot V."/>
            <person name="Ndunguru J."/>
            <person name="Mkamilo G."/>
            <person name="Bart R.S."/>
            <person name="Setter T.L."/>
            <person name="Gleadow R.M."/>
            <person name="Kulakow P."/>
            <person name="Ferguson M.E."/>
            <person name="Rounsley S."/>
            <person name="Rokhsar D.S."/>
        </authorList>
    </citation>
    <scope>NUCLEOTIDE SEQUENCE [LARGE SCALE GENOMIC DNA]</scope>
    <source>
        <strain evidence="3">cv. AM560-2</strain>
    </source>
</reference>
<name>A0A2C9U7G9_MANES</name>
<comment type="caution">
    <text evidence="2">The sequence shown here is derived from an EMBL/GenBank/DDBJ whole genome shotgun (WGS) entry which is preliminary data.</text>
</comment>
<dbReference type="PANTHER" id="PTHR33731">
    <property type="entry name" value="PROTEIN, PUTATIVE-RELATED"/>
    <property type="match status" value="1"/>
</dbReference>
<evidence type="ECO:0000256" key="1">
    <source>
        <dbReference type="SAM" id="SignalP"/>
    </source>
</evidence>
<feature type="signal peptide" evidence="1">
    <location>
        <begin position="1"/>
        <end position="22"/>
    </location>
</feature>
<dbReference type="Pfam" id="PF10950">
    <property type="entry name" value="Organ_specific"/>
    <property type="match status" value="1"/>
</dbReference>
<feature type="chain" id="PRO_5013310939" description="Organ specific protein" evidence="1">
    <location>
        <begin position="23"/>
        <end position="91"/>
    </location>
</feature>